<keyword evidence="3" id="KW-1185">Reference proteome</keyword>
<feature type="domain" description="VWFA" evidence="1">
    <location>
        <begin position="11"/>
        <end position="157"/>
    </location>
</feature>
<evidence type="ECO:0000313" key="3">
    <source>
        <dbReference type="Proteomes" id="UP000625976"/>
    </source>
</evidence>
<evidence type="ECO:0000259" key="1">
    <source>
        <dbReference type="Pfam" id="PF00092"/>
    </source>
</evidence>
<reference evidence="2" key="1">
    <citation type="journal article" date="2014" name="Int. J. Syst. Evol. Microbiol.">
        <title>Complete genome sequence of Corynebacterium casei LMG S-19264T (=DSM 44701T), isolated from a smear-ripened cheese.</title>
        <authorList>
            <consortium name="US DOE Joint Genome Institute (JGI-PGF)"/>
            <person name="Walter F."/>
            <person name="Albersmeier A."/>
            <person name="Kalinowski J."/>
            <person name="Ruckert C."/>
        </authorList>
    </citation>
    <scope>NUCLEOTIDE SEQUENCE</scope>
    <source>
        <strain evidence="2">CGMCC 1.12751</strain>
    </source>
</reference>
<dbReference type="Pfam" id="PF00092">
    <property type="entry name" value="VWA"/>
    <property type="match status" value="1"/>
</dbReference>
<comment type="caution">
    <text evidence="2">The sequence shown here is derived from an EMBL/GenBank/DDBJ whole genome shotgun (WGS) entry which is preliminary data.</text>
</comment>
<reference evidence="2" key="2">
    <citation type="submission" date="2020-09" db="EMBL/GenBank/DDBJ databases">
        <authorList>
            <person name="Sun Q."/>
            <person name="Zhou Y."/>
        </authorList>
    </citation>
    <scope>NUCLEOTIDE SEQUENCE</scope>
    <source>
        <strain evidence="2">CGMCC 1.12751</strain>
    </source>
</reference>
<sequence length="218" mass="25261">MHSIKQTAIQGFNEIVQTAKGIEKEHPEQEHFISLVTFNGIRQKLVHFVDPVNKLEQIDDSNYHPNASTPLFDAIGFGINKLRQKVERGTDYNVLVTILTDGEENSSKEYSGRDIKSMIEALKLNRWTFTYIGTDHDVEKMASSISINNTMNFNKNEADMRMMFEKEKMARLRYSEKIKMKEKVGFDFYENENSENNTKNVSTPAEARPSFWQKFFGN</sequence>
<gene>
    <name evidence="2" type="ORF">GCM10010976_23630</name>
</gene>
<dbReference type="AlphaFoldDB" id="A0A917GN20"/>
<dbReference type="EMBL" id="BMFQ01000003">
    <property type="protein sequence ID" value="GGG51752.1"/>
    <property type="molecule type" value="Genomic_DNA"/>
</dbReference>
<dbReference type="Proteomes" id="UP000625976">
    <property type="component" value="Unassembled WGS sequence"/>
</dbReference>
<dbReference type="InterPro" id="IPR036465">
    <property type="entry name" value="vWFA_dom_sf"/>
</dbReference>
<dbReference type="SUPFAM" id="SSF53300">
    <property type="entry name" value="vWA-like"/>
    <property type="match status" value="1"/>
</dbReference>
<protein>
    <recommendedName>
        <fullName evidence="1">VWFA domain-containing protein</fullName>
    </recommendedName>
</protein>
<evidence type="ECO:0000313" key="2">
    <source>
        <dbReference type="EMBL" id="GGG51752.1"/>
    </source>
</evidence>
<name>A0A917GN20_9FLAO</name>
<dbReference type="InterPro" id="IPR002035">
    <property type="entry name" value="VWF_A"/>
</dbReference>
<organism evidence="2 3">
    <name type="scientific">Bizionia arctica</name>
    <dbReference type="NCBI Taxonomy" id="1495645"/>
    <lineage>
        <taxon>Bacteria</taxon>
        <taxon>Pseudomonadati</taxon>
        <taxon>Bacteroidota</taxon>
        <taxon>Flavobacteriia</taxon>
        <taxon>Flavobacteriales</taxon>
        <taxon>Flavobacteriaceae</taxon>
        <taxon>Bizionia</taxon>
    </lineage>
</organism>
<accession>A0A917GN20</accession>
<dbReference type="Gene3D" id="3.40.50.410">
    <property type="entry name" value="von Willebrand factor, type A domain"/>
    <property type="match status" value="1"/>
</dbReference>
<proteinExistence type="predicted"/>